<keyword evidence="4" id="KW-0238">DNA-binding</keyword>
<dbReference type="NCBIfam" id="TIGR02983">
    <property type="entry name" value="SigE-fam_strep"/>
    <property type="match status" value="1"/>
</dbReference>
<proteinExistence type="inferred from homology"/>
<dbReference type="GO" id="GO:0016987">
    <property type="term" value="F:sigma factor activity"/>
    <property type="evidence" value="ECO:0007669"/>
    <property type="project" value="UniProtKB-KW"/>
</dbReference>
<gene>
    <name evidence="9" type="ORF">SAMN05660991_02954</name>
</gene>
<evidence type="ECO:0000259" key="8">
    <source>
        <dbReference type="Pfam" id="PF08281"/>
    </source>
</evidence>
<dbReference type="GO" id="GO:0006352">
    <property type="term" value="P:DNA-templated transcription initiation"/>
    <property type="evidence" value="ECO:0007669"/>
    <property type="project" value="InterPro"/>
</dbReference>
<dbReference type="InterPro" id="IPR014325">
    <property type="entry name" value="RNA_pol_sigma-E_actinobac"/>
</dbReference>
<dbReference type="InterPro" id="IPR039425">
    <property type="entry name" value="RNA_pol_sigma-70-like"/>
</dbReference>
<dbReference type="InterPro" id="IPR013325">
    <property type="entry name" value="RNA_pol_sigma_r2"/>
</dbReference>
<evidence type="ECO:0000256" key="5">
    <source>
        <dbReference type="ARBA" id="ARBA00023163"/>
    </source>
</evidence>
<evidence type="ECO:0000256" key="2">
    <source>
        <dbReference type="ARBA" id="ARBA00023015"/>
    </source>
</evidence>
<dbReference type="Pfam" id="PF08281">
    <property type="entry name" value="Sigma70_r4_2"/>
    <property type="match status" value="1"/>
</dbReference>
<feature type="region of interest" description="Disordered" evidence="6">
    <location>
        <begin position="81"/>
        <end position="103"/>
    </location>
</feature>
<accession>A0A1H8UMM0</accession>
<reference evidence="10" key="1">
    <citation type="submission" date="2016-10" db="EMBL/GenBank/DDBJ databases">
        <authorList>
            <person name="Varghese N."/>
            <person name="Submissions S."/>
        </authorList>
    </citation>
    <scope>NUCLEOTIDE SEQUENCE [LARGE SCALE GENOMIC DNA]</scope>
    <source>
        <strain evidence="10">DSM 45413</strain>
    </source>
</reference>
<dbReference type="AlphaFoldDB" id="A0A1H8UMM0"/>
<comment type="similarity">
    <text evidence="1">Belongs to the sigma-70 factor family. ECF subfamily.</text>
</comment>
<dbReference type="Gene3D" id="1.10.1740.10">
    <property type="match status" value="1"/>
</dbReference>
<dbReference type="NCBIfam" id="TIGR02937">
    <property type="entry name" value="sigma70-ECF"/>
    <property type="match status" value="1"/>
</dbReference>
<evidence type="ECO:0000259" key="7">
    <source>
        <dbReference type="Pfam" id="PF04542"/>
    </source>
</evidence>
<keyword evidence="3" id="KW-0731">Sigma factor</keyword>
<dbReference type="EMBL" id="FOEE01000009">
    <property type="protein sequence ID" value="SEP04470.1"/>
    <property type="molecule type" value="Genomic_DNA"/>
</dbReference>
<sequence length="175" mass="19208">MDATEELVPHDRDAAVEVLFRAEWASLRRLGFLLTDDLGLAEDLAQEAFLGLHRRWGDLDDRSSAAAYLRSSVVNGARSAHRRRALARRRPPPPDPASTAGPDAGLLLAEEHRAVLGAVRRLPRRQREVLVLRYWSGLSEAEIARTLGVSAGTVKTSAFRALATLSNRLGATDEH</sequence>
<feature type="compositionally biased region" description="Basic residues" evidence="6">
    <location>
        <begin position="81"/>
        <end position="91"/>
    </location>
</feature>
<dbReference type="Pfam" id="PF04542">
    <property type="entry name" value="Sigma70_r2"/>
    <property type="match status" value="1"/>
</dbReference>
<dbReference type="Gene3D" id="1.10.10.10">
    <property type="entry name" value="Winged helix-like DNA-binding domain superfamily/Winged helix DNA-binding domain"/>
    <property type="match status" value="1"/>
</dbReference>
<dbReference type="InterPro" id="IPR014284">
    <property type="entry name" value="RNA_pol_sigma-70_dom"/>
</dbReference>
<dbReference type="CDD" id="cd06171">
    <property type="entry name" value="Sigma70_r4"/>
    <property type="match status" value="1"/>
</dbReference>
<dbReference type="STRING" id="673521.SAMN05660991_02954"/>
<protein>
    <submittedName>
        <fullName evidence="9">RNA polymerase sigma-70 factor, sigma-E family</fullName>
    </submittedName>
</protein>
<dbReference type="RefSeq" id="WP_211435665.1">
    <property type="nucleotide sequence ID" value="NZ_FOEE01000009.1"/>
</dbReference>
<keyword evidence="10" id="KW-1185">Reference proteome</keyword>
<evidence type="ECO:0000256" key="6">
    <source>
        <dbReference type="SAM" id="MobiDB-lite"/>
    </source>
</evidence>
<dbReference type="InterPro" id="IPR013249">
    <property type="entry name" value="RNA_pol_sigma70_r4_t2"/>
</dbReference>
<evidence type="ECO:0000256" key="3">
    <source>
        <dbReference type="ARBA" id="ARBA00023082"/>
    </source>
</evidence>
<dbReference type="Proteomes" id="UP000198960">
    <property type="component" value="Unassembled WGS sequence"/>
</dbReference>
<feature type="domain" description="RNA polymerase sigma factor 70 region 4 type 2" evidence="8">
    <location>
        <begin position="113"/>
        <end position="165"/>
    </location>
</feature>
<dbReference type="InterPro" id="IPR036388">
    <property type="entry name" value="WH-like_DNA-bd_sf"/>
</dbReference>
<dbReference type="GO" id="GO:0003677">
    <property type="term" value="F:DNA binding"/>
    <property type="evidence" value="ECO:0007669"/>
    <property type="project" value="UniProtKB-KW"/>
</dbReference>
<evidence type="ECO:0000313" key="9">
    <source>
        <dbReference type="EMBL" id="SEP04470.1"/>
    </source>
</evidence>
<dbReference type="SUPFAM" id="SSF88659">
    <property type="entry name" value="Sigma3 and sigma4 domains of RNA polymerase sigma factors"/>
    <property type="match status" value="1"/>
</dbReference>
<evidence type="ECO:0000313" key="10">
    <source>
        <dbReference type="Proteomes" id="UP000198960"/>
    </source>
</evidence>
<name>A0A1H8UMM0_9ACTN</name>
<evidence type="ECO:0000256" key="4">
    <source>
        <dbReference type="ARBA" id="ARBA00023125"/>
    </source>
</evidence>
<evidence type="ECO:0000256" key="1">
    <source>
        <dbReference type="ARBA" id="ARBA00010641"/>
    </source>
</evidence>
<keyword evidence="2" id="KW-0805">Transcription regulation</keyword>
<dbReference type="InterPro" id="IPR007627">
    <property type="entry name" value="RNA_pol_sigma70_r2"/>
</dbReference>
<dbReference type="PANTHER" id="PTHR43133:SF50">
    <property type="entry name" value="ECF RNA POLYMERASE SIGMA FACTOR SIGM"/>
    <property type="match status" value="1"/>
</dbReference>
<dbReference type="SUPFAM" id="SSF88946">
    <property type="entry name" value="Sigma2 domain of RNA polymerase sigma factors"/>
    <property type="match status" value="1"/>
</dbReference>
<keyword evidence="5" id="KW-0804">Transcription</keyword>
<dbReference type="PANTHER" id="PTHR43133">
    <property type="entry name" value="RNA POLYMERASE ECF-TYPE SIGMA FACTO"/>
    <property type="match status" value="1"/>
</dbReference>
<organism evidence="9 10">
    <name type="scientific">Trujillonella endophytica</name>
    <dbReference type="NCBI Taxonomy" id="673521"/>
    <lineage>
        <taxon>Bacteria</taxon>
        <taxon>Bacillati</taxon>
        <taxon>Actinomycetota</taxon>
        <taxon>Actinomycetes</taxon>
        <taxon>Geodermatophilales</taxon>
        <taxon>Geodermatophilaceae</taxon>
        <taxon>Trujillonella</taxon>
    </lineage>
</organism>
<dbReference type="InterPro" id="IPR013324">
    <property type="entry name" value="RNA_pol_sigma_r3/r4-like"/>
</dbReference>
<feature type="domain" description="RNA polymerase sigma-70 region 2" evidence="7">
    <location>
        <begin position="27"/>
        <end position="85"/>
    </location>
</feature>